<dbReference type="SUPFAM" id="SSF52418">
    <property type="entry name" value="Nucleoside phosphorylase/phosphoribosyltransferase catalytic domain"/>
    <property type="match status" value="1"/>
</dbReference>
<dbReference type="InterPro" id="IPR035902">
    <property type="entry name" value="Nuc_phospho_transferase"/>
</dbReference>
<feature type="domain" description="Glycosyl transferase family 3" evidence="4">
    <location>
        <begin position="76"/>
        <end position="338"/>
    </location>
</feature>
<protein>
    <recommendedName>
        <fullName evidence="3">Anthranilate phosphoribosyltransferase</fullName>
        <ecNumber evidence="3">2.4.2.18</ecNumber>
    </recommendedName>
</protein>
<keyword evidence="7" id="KW-1185">Reference proteome</keyword>
<dbReference type="Gene3D" id="1.20.970.10">
    <property type="entry name" value="Transferase, Pyrimidine Nucleoside Phosphorylase, Chain C"/>
    <property type="match status" value="1"/>
</dbReference>
<comment type="subunit">
    <text evidence="3">Homodimer.</text>
</comment>
<dbReference type="Proteomes" id="UP001575105">
    <property type="component" value="Unassembled WGS sequence"/>
</dbReference>
<dbReference type="NCBIfam" id="TIGR01245">
    <property type="entry name" value="trpD"/>
    <property type="match status" value="1"/>
</dbReference>
<feature type="binding site" evidence="3">
    <location>
        <position position="82"/>
    </location>
    <ligand>
        <name>5-phospho-alpha-D-ribose 1-diphosphate</name>
        <dbReference type="ChEBI" id="CHEBI:58017"/>
    </ligand>
</feature>
<feature type="binding site" evidence="3">
    <location>
        <begin position="92"/>
        <end position="95"/>
    </location>
    <ligand>
        <name>5-phospho-alpha-D-ribose 1-diphosphate</name>
        <dbReference type="ChEBI" id="CHEBI:58017"/>
    </ligand>
</feature>
<comment type="cofactor">
    <cofactor evidence="3">
        <name>Mg(2+)</name>
        <dbReference type="ChEBI" id="CHEBI:18420"/>
    </cofactor>
    <text evidence="3">Binds 2 magnesium ions per monomer.</text>
</comment>
<dbReference type="InterPro" id="IPR000312">
    <property type="entry name" value="Glycosyl_Trfase_fam3"/>
</dbReference>
<feature type="binding site" evidence="3">
    <location>
        <position position="90"/>
    </location>
    <ligand>
        <name>5-phospho-alpha-D-ribose 1-diphosphate</name>
        <dbReference type="ChEBI" id="CHEBI:58017"/>
    </ligand>
</feature>
<dbReference type="PANTHER" id="PTHR43285">
    <property type="entry name" value="ANTHRANILATE PHOSPHORIBOSYLTRANSFERASE"/>
    <property type="match status" value="1"/>
</dbReference>
<dbReference type="PANTHER" id="PTHR43285:SF2">
    <property type="entry name" value="ANTHRANILATE PHOSPHORIBOSYLTRANSFERASE"/>
    <property type="match status" value="1"/>
</dbReference>
<feature type="binding site" evidence="3">
    <location>
        <position position="117"/>
    </location>
    <ligand>
        <name>anthranilate</name>
        <dbReference type="ChEBI" id="CHEBI:16567"/>
        <label>1</label>
    </ligand>
</feature>
<proteinExistence type="inferred from homology"/>
<evidence type="ECO:0000256" key="1">
    <source>
        <dbReference type="ARBA" id="ARBA00022676"/>
    </source>
</evidence>
<feature type="binding site" evidence="3">
    <location>
        <position position="240"/>
    </location>
    <ligand>
        <name>Mg(2+)</name>
        <dbReference type="ChEBI" id="CHEBI:18420"/>
        <label>2</label>
    </ligand>
</feature>
<evidence type="ECO:0000256" key="2">
    <source>
        <dbReference type="ARBA" id="ARBA00022679"/>
    </source>
</evidence>
<comment type="catalytic activity">
    <reaction evidence="3">
        <text>N-(5-phospho-beta-D-ribosyl)anthranilate + diphosphate = 5-phospho-alpha-D-ribose 1-diphosphate + anthranilate</text>
        <dbReference type="Rhea" id="RHEA:11768"/>
        <dbReference type="ChEBI" id="CHEBI:16567"/>
        <dbReference type="ChEBI" id="CHEBI:18277"/>
        <dbReference type="ChEBI" id="CHEBI:33019"/>
        <dbReference type="ChEBI" id="CHEBI:58017"/>
        <dbReference type="EC" id="2.4.2.18"/>
    </reaction>
</comment>
<evidence type="ECO:0000313" key="6">
    <source>
        <dbReference type="EMBL" id="MFA9479380.1"/>
    </source>
</evidence>
<evidence type="ECO:0000259" key="5">
    <source>
        <dbReference type="Pfam" id="PF02885"/>
    </source>
</evidence>
<dbReference type="EC" id="2.4.2.18" evidence="3"/>
<feature type="binding site" evidence="3">
    <location>
        <position position="241"/>
    </location>
    <ligand>
        <name>Mg(2+)</name>
        <dbReference type="ChEBI" id="CHEBI:18420"/>
        <label>1</label>
    </ligand>
</feature>
<evidence type="ECO:0000256" key="3">
    <source>
        <dbReference type="HAMAP-Rule" id="MF_00211"/>
    </source>
</evidence>
<sequence length="357" mass="37153">MPMKHLLAHLVTGNTLSTEQAVEAFELIMTGQATPAQTGALLAMIEHRGATIDEIVGAATVMRDKVKCVTVPAGLRVIDTCGTGGDHAGTFNISTAAALVAAGAGKPQGIAVAKHGNRSVTSNSGSSQVLDTLGVKLQVTPDTLSRCLEEAGLCFCFAPSHHPAMKHAAPIRAELGFRTLFNVLGPLTNPAGATRQVIGVFATQMTKPIANVLARLGADHAMVVHGQIPDDDGKHVDGLDELSTCGPSQISEVRDGKVKTYEIDPDDLGLSYSHPKALKVDSPERSAAVIRELLEGEVGPPRDIVMLNAAAALVVAELAEDLPEGLELARESIDSGAAKQALDRLVEITTADPTPVG</sequence>
<keyword evidence="3" id="KW-0822">Tryptophan biosynthesis</keyword>
<dbReference type="InterPro" id="IPR005940">
    <property type="entry name" value="Anthranilate_Pribosyl_Tfrase"/>
</dbReference>
<comment type="caution">
    <text evidence="3">Lacks conserved residue(s) required for the propagation of feature annotation.</text>
</comment>
<keyword evidence="1 3" id="KW-0328">Glycosyltransferase</keyword>
<keyword evidence="3" id="KW-0057">Aromatic amino acid biosynthesis</keyword>
<gene>
    <name evidence="3 6" type="primary">trpD</name>
    <name evidence="6" type="ORF">ACERK3_13905</name>
</gene>
<comment type="pathway">
    <text evidence="3">Amino-acid biosynthesis; L-tryptophan biosynthesis; L-tryptophan from chorismate: step 2/5.</text>
</comment>
<comment type="caution">
    <text evidence="6">The sequence shown here is derived from an EMBL/GenBank/DDBJ whole genome shotgun (WGS) entry which is preliminary data.</text>
</comment>
<dbReference type="EMBL" id="JBGUBD010000008">
    <property type="protein sequence ID" value="MFA9479380.1"/>
    <property type="molecule type" value="Genomic_DNA"/>
</dbReference>
<feature type="binding site" evidence="3">
    <location>
        <position position="172"/>
    </location>
    <ligand>
        <name>anthranilate</name>
        <dbReference type="ChEBI" id="CHEBI:16567"/>
        <label>2</label>
    </ligand>
</feature>
<evidence type="ECO:0000313" key="7">
    <source>
        <dbReference type="Proteomes" id="UP001575105"/>
    </source>
</evidence>
<dbReference type="Gene3D" id="3.40.1030.10">
    <property type="entry name" value="Nucleoside phosphorylase/phosphoribosyltransferase catalytic domain"/>
    <property type="match status" value="1"/>
</dbReference>
<comment type="function">
    <text evidence="3">Catalyzes the transfer of the phosphoribosyl group of 5-phosphorylribose-1-pyrophosphate (PRPP) to anthranilate to yield N-(5'-phosphoribosyl)-anthranilate (PRA).</text>
</comment>
<feature type="domain" description="Glycosyl transferase family 3 N-terminal" evidence="5">
    <location>
        <begin position="4"/>
        <end position="65"/>
    </location>
</feature>
<keyword evidence="3" id="KW-0460">Magnesium</keyword>
<feature type="binding site" evidence="3">
    <location>
        <position position="94"/>
    </location>
    <ligand>
        <name>Mg(2+)</name>
        <dbReference type="ChEBI" id="CHEBI:18420"/>
        <label>1</label>
    </ligand>
</feature>
<dbReference type="Pfam" id="PF00591">
    <property type="entry name" value="Glycos_transf_3"/>
    <property type="match status" value="1"/>
</dbReference>
<reference evidence="6 7" key="1">
    <citation type="submission" date="2024-08" db="EMBL/GenBank/DDBJ databases">
        <title>Whole-genome sequencing of halo(alkali)philic microorganisms from hypersaline lakes.</title>
        <authorList>
            <person name="Sorokin D.Y."/>
            <person name="Merkel A.Y."/>
            <person name="Messina E."/>
            <person name="Yakimov M."/>
        </authorList>
    </citation>
    <scope>NUCLEOTIDE SEQUENCE [LARGE SCALE GENOMIC DNA]</scope>
    <source>
        <strain evidence="6 7">AB-hyl4</strain>
    </source>
</reference>
<evidence type="ECO:0000259" key="4">
    <source>
        <dbReference type="Pfam" id="PF00591"/>
    </source>
</evidence>
<dbReference type="InterPro" id="IPR017459">
    <property type="entry name" value="Glycosyl_Trfase_fam3_N_dom"/>
</dbReference>
<keyword evidence="3" id="KW-0479">Metal-binding</keyword>
<feature type="binding site" evidence="3">
    <location>
        <begin position="114"/>
        <end position="122"/>
    </location>
    <ligand>
        <name>5-phospho-alpha-D-ribose 1-diphosphate</name>
        <dbReference type="ChEBI" id="CHEBI:58017"/>
    </ligand>
</feature>
<feature type="binding site" evidence="3">
    <location>
        <begin position="85"/>
        <end position="86"/>
    </location>
    <ligand>
        <name>5-phospho-alpha-D-ribose 1-diphosphate</name>
        <dbReference type="ChEBI" id="CHEBI:58017"/>
    </ligand>
</feature>
<feature type="binding site" evidence="3">
    <location>
        <position position="126"/>
    </location>
    <ligand>
        <name>5-phospho-alpha-D-ribose 1-diphosphate</name>
        <dbReference type="ChEBI" id="CHEBI:58017"/>
    </ligand>
</feature>
<organism evidence="6 7">
    <name type="scientific">Natronomicrosphaera hydrolytica</name>
    <dbReference type="NCBI Taxonomy" id="3242702"/>
    <lineage>
        <taxon>Bacteria</taxon>
        <taxon>Pseudomonadati</taxon>
        <taxon>Planctomycetota</taxon>
        <taxon>Phycisphaerae</taxon>
        <taxon>Phycisphaerales</taxon>
        <taxon>Phycisphaeraceae</taxon>
        <taxon>Natronomicrosphaera</taxon>
    </lineage>
</organism>
<feature type="binding site" evidence="3">
    <location>
        <position position="82"/>
    </location>
    <ligand>
        <name>anthranilate</name>
        <dbReference type="ChEBI" id="CHEBI:16567"/>
        <label>1</label>
    </ligand>
</feature>
<dbReference type="RefSeq" id="WP_425346300.1">
    <property type="nucleotide sequence ID" value="NZ_JBGUBD010000008.1"/>
</dbReference>
<dbReference type="SUPFAM" id="SSF47648">
    <property type="entry name" value="Nucleoside phosphorylase/phosphoribosyltransferase N-terminal domain"/>
    <property type="match status" value="1"/>
</dbReference>
<name>A0ABV4U8E3_9BACT</name>
<dbReference type="GO" id="GO:0004048">
    <property type="term" value="F:anthranilate phosphoribosyltransferase activity"/>
    <property type="evidence" value="ECO:0007669"/>
    <property type="project" value="UniProtKB-EC"/>
</dbReference>
<dbReference type="HAMAP" id="MF_00211">
    <property type="entry name" value="TrpD"/>
    <property type="match status" value="1"/>
</dbReference>
<keyword evidence="2 3" id="KW-0808">Transferase</keyword>
<keyword evidence="3" id="KW-0028">Amino-acid biosynthesis</keyword>
<comment type="similarity">
    <text evidence="3">Belongs to the anthranilate phosphoribosyltransferase family.</text>
</comment>
<dbReference type="InterPro" id="IPR036320">
    <property type="entry name" value="Glycosyl_Trfase_fam3_N_dom_sf"/>
</dbReference>
<accession>A0ABV4U8E3</accession>
<feature type="binding site" evidence="3">
    <location>
        <position position="241"/>
    </location>
    <ligand>
        <name>Mg(2+)</name>
        <dbReference type="ChEBI" id="CHEBI:18420"/>
        <label>2</label>
    </ligand>
</feature>
<dbReference type="Pfam" id="PF02885">
    <property type="entry name" value="Glycos_trans_3N"/>
    <property type="match status" value="1"/>
</dbReference>